<evidence type="ECO:0000256" key="1">
    <source>
        <dbReference type="SAM" id="MobiDB-lite"/>
    </source>
</evidence>
<feature type="compositionally biased region" description="Basic and acidic residues" evidence="1">
    <location>
        <begin position="97"/>
        <end position="108"/>
    </location>
</feature>
<sequence>MLSEQDIADLRAALEANRPATVWFTAKAVGVESGKSGKVLSFAEPAEGDFIEVKPTGSQDTLSFSPAELTLTRPKRQPAPKKPAPVAPVAPDPVEIQEYRPEEVEKPTKPKAKPAARRMRTPTDVTVTLHATPRGEWTVEV</sequence>
<comment type="caution">
    <text evidence="2">The sequence shown here is derived from an EMBL/GenBank/DDBJ whole genome shotgun (WGS) entry which is preliminary data.</text>
</comment>
<reference evidence="3" key="1">
    <citation type="journal article" date="2019" name="Int. J. Syst. Evol. Microbiol.">
        <title>The Global Catalogue of Microorganisms (GCM) 10K type strain sequencing project: providing services to taxonomists for standard genome sequencing and annotation.</title>
        <authorList>
            <consortium name="The Broad Institute Genomics Platform"/>
            <consortium name="The Broad Institute Genome Sequencing Center for Infectious Disease"/>
            <person name="Wu L."/>
            <person name="Ma J."/>
        </authorList>
    </citation>
    <scope>NUCLEOTIDE SEQUENCE [LARGE SCALE GENOMIC DNA]</scope>
    <source>
        <strain evidence="3">JCM 31486</strain>
    </source>
</reference>
<accession>A0ABW3MI10</accession>
<evidence type="ECO:0000313" key="3">
    <source>
        <dbReference type="Proteomes" id="UP001597045"/>
    </source>
</evidence>
<feature type="compositionally biased region" description="Pro residues" evidence="1">
    <location>
        <begin position="80"/>
        <end position="91"/>
    </location>
</feature>
<protein>
    <submittedName>
        <fullName evidence="2">Uncharacterized protein</fullName>
    </submittedName>
</protein>
<feature type="region of interest" description="Disordered" evidence="1">
    <location>
        <begin position="52"/>
        <end position="125"/>
    </location>
</feature>
<keyword evidence="3" id="KW-1185">Reference proteome</keyword>
<name>A0ABW3MI10_9PSEU</name>
<evidence type="ECO:0000313" key="2">
    <source>
        <dbReference type="EMBL" id="MFD1049717.1"/>
    </source>
</evidence>
<feature type="non-terminal residue" evidence="2">
    <location>
        <position position="141"/>
    </location>
</feature>
<gene>
    <name evidence="2" type="ORF">ACFQ1S_31400</name>
</gene>
<proteinExistence type="predicted"/>
<organism evidence="2 3">
    <name type="scientific">Kibdelosporangium lantanae</name>
    <dbReference type="NCBI Taxonomy" id="1497396"/>
    <lineage>
        <taxon>Bacteria</taxon>
        <taxon>Bacillati</taxon>
        <taxon>Actinomycetota</taxon>
        <taxon>Actinomycetes</taxon>
        <taxon>Pseudonocardiales</taxon>
        <taxon>Pseudonocardiaceae</taxon>
        <taxon>Kibdelosporangium</taxon>
    </lineage>
</organism>
<feature type="compositionally biased region" description="Basic residues" evidence="1">
    <location>
        <begin position="109"/>
        <end position="120"/>
    </location>
</feature>
<dbReference type="Proteomes" id="UP001597045">
    <property type="component" value="Unassembled WGS sequence"/>
</dbReference>
<dbReference type="EMBL" id="JBHTIS010002358">
    <property type="protein sequence ID" value="MFD1049717.1"/>
    <property type="molecule type" value="Genomic_DNA"/>
</dbReference>